<feature type="domain" description="DUF4408" evidence="1">
    <location>
        <begin position="22"/>
        <end position="42"/>
    </location>
</feature>
<protein>
    <recommendedName>
        <fullName evidence="1">DUF4408 domain-containing protein</fullName>
    </recommendedName>
</protein>
<sequence>MNKFKKSQILILSVVAALLSSSSRPTYLYLVLNLVILSLGAEAGLGSLFTRPSYAAAKPVKTATQ</sequence>
<gene>
    <name evidence="2" type="ORF">F3Y22_tig00110893pilonHSYRG01283</name>
</gene>
<reference evidence="2" key="1">
    <citation type="submission" date="2019-09" db="EMBL/GenBank/DDBJ databases">
        <title>Draft genome information of white flower Hibiscus syriacus.</title>
        <authorList>
            <person name="Kim Y.-M."/>
        </authorList>
    </citation>
    <scope>NUCLEOTIDE SEQUENCE [LARGE SCALE GENOMIC DNA]</scope>
    <source>
        <strain evidence="2">YM2019G1</strain>
    </source>
</reference>
<accession>A0A6A2ZHV4</accession>
<dbReference type="AlphaFoldDB" id="A0A6A2ZHV4"/>
<dbReference type="PANTHER" id="PTHR36887:SF1">
    <property type="entry name" value="OS01G0532300 PROTEIN"/>
    <property type="match status" value="1"/>
</dbReference>
<dbReference type="InterPro" id="IPR025520">
    <property type="entry name" value="DUF4408"/>
</dbReference>
<evidence type="ECO:0000259" key="1">
    <source>
        <dbReference type="Pfam" id="PF14364"/>
    </source>
</evidence>
<dbReference type="PANTHER" id="PTHR36887">
    <property type="entry name" value="OS01G0532300 PROTEIN"/>
    <property type="match status" value="1"/>
</dbReference>
<proteinExistence type="predicted"/>
<evidence type="ECO:0000313" key="3">
    <source>
        <dbReference type="Proteomes" id="UP000436088"/>
    </source>
</evidence>
<comment type="caution">
    <text evidence="2">The sequence shown here is derived from an EMBL/GenBank/DDBJ whole genome shotgun (WGS) entry which is preliminary data.</text>
</comment>
<keyword evidence="3" id="KW-1185">Reference proteome</keyword>
<organism evidence="2 3">
    <name type="scientific">Hibiscus syriacus</name>
    <name type="common">Rose of Sharon</name>
    <dbReference type="NCBI Taxonomy" id="106335"/>
    <lineage>
        <taxon>Eukaryota</taxon>
        <taxon>Viridiplantae</taxon>
        <taxon>Streptophyta</taxon>
        <taxon>Embryophyta</taxon>
        <taxon>Tracheophyta</taxon>
        <taxon>Spermatophyta</taxon>
        <taxon>Magnoliopsida</taxon>
        <taxon>eudicotyledons</taxon>
        <taxon>Gunneridae</taxon>
        <taxon>Pentapetalae</taxon>
        <taxon>rosids</taxon>
        <taxon>malvids</taxon>
        <taxon>Malvales</taxon>
        <taxon>Malvaceae</taxon>
        <taxon>Malvoideae</taxon>
        <taxon>Hibiscus</taxon>
    </lineage>
</organism>
<dbReference type="Proteomes" id="UP000436088">
    <property type="component" value="Unassembled WGS sequence"/>
</dbReference>
<dbReference type="EMBL" id="VEPZ02001150">
    <property type="protein sequence ID" value="KAE8691126.1"/>
    <property type="molecule type" value="Genomic_DNA"/>
</dbReference>
<name>A0A6A2ZHV4_HIBSY</name>
<evidence type="ECO:0000313" key="2">
    <source>
        <dbReference type="EMBL" id="KAE8691126.1"/>
    </source>
</evidence>
<dbReference type="Pfam" id="PF14364">
    <property type="entry name" value="DUF4408"/>
    <property type="match status" value="1"/>
</dbReference>